<keyword evidence="4" id="KW-1185">Reference proteome</keyword>
<proteinExistence type="predicted"/>
<dbReference type="InterPro" id="IPR036388">
    <property type="entry name" value="WH-like_DNA-bd_sf"/>
</dbReference>
<comment type="caution">
    <text evidence="3">The sequence shown here is derived from an EMBL/GenBank/DDBJ whole genome shotgun (WGS) entry which is preliminary data.</text>
</comment>
<reference evidence="3 4" key="1">
    <citation type="journal article" date="2018" name="Gigascience">
        <title>Genomes of trombidid mites reveal novel predicted allergens and laterally-transferred genes associated with secondary metabolism.</title>
        <authorList>
            <person name="Dong X."/>
            <person name="Chaisiri K."/>
            <person name="Xia D."/>
            <person name="Armstrong S.D."/>
            <person name="Fang Y."/>
            <person name="Donnelly M.J."/>
            <person name="Kadowaki T."/>
            <person name="McGarry J.W."/>
            <person name="Darby A.C."/>
            <person name="Makepeace B.L."/>
        </authorList>
    </citation>
    <scope>NUCLEOTIDE SEQUENCE [LARGE SCALE GENOMIC DNA]</scope>
    <source>
        <strain evidence="3">UoL-UT</strain>
    </source>
</reference>
<evidence type="ECO:0000313" key="4">
    <source>
        <dbReference type="Proteomes" id="UP000288716"/>
    </source>
</evidence>
<dbReference type="Gene3D" id="1.10.10.10">
    <property type="entry name" value="Winged helix-like DNA-binding domain superfamily/Winged helix DNA-binding domain"/>
    <property type="match status" value="1"/>
</dbReference>
<accession>A0A443RWI5</accession>
<evidence type="ECO:0000256" key="1">
    <source>
        <dbReference type="SAM" id="MobiDB-lite"/>
    </source>
</evidence>
<name>A0A443RWI5_9ACAR</name>
<dbReference type="SUPFAM" id="SSF46785">
    <property type="entry name" value="Winged helix' DNA-binding domain"/>
    <property type="match status" value="1"/>
</dbReference>
<organism evidence="3 4">
    <name type="scientific">Leptotrombidium deliense</name>
    <dbReference type="NCBI Taxonomy" id="299467"/>
    <lineage>
        <taxon>Eukaryota</taxon>
        <taxon>Metazoa</taxon>
        <taxon>Ecdysozoa</taxon>
        <taxon>Arthropoda</taxon>
        <taxon>Chelicerata</taxon>
        <taxon>Arachnida</taxon>
        <taxon>Acari</taxon>
        <taxon>Acariformes</taxon>
        <taxon>Trombidiformes</taxon>
        <taxon>Prostigmata</taxon>
        <taxon>Anystina</taxon>
        <taxon>Parasitengona</taxon>
        <taxon>Trombiculoidea</taxon>
        <taxon>Trombiculidae</taxon>
        <taxon>Leptotrombidium</taxon>
    </lineage>
</organism>
<gene>
    <name evidence="3" type="ORF">B4U80_12273</name>
</gene>
<feature type="compositionally biased region" description="Basic and acidic residues" evidence="1">
    <location>
        <begin position="87"/>
        <end position="110"/>
    </location>
</feature>
<dbReference type="GO" id="GO:0006334">
    <property type="term" value="P:nucleosome assembly"/>
    <property type="evidence" value="ECO:0007669"/>
    <property type="project" value="InterPro"/>
</dbReference>
<protein>
    <recommendedName>
        <fullName evidence="2">H15 domain-containing protein</fullName>
    </recommendedName>
</protein>
<dbReference type="InterPro" id="IPR005818">
    <property type="entry name" value="Histone_H1/H5_H15"/>
</dbReference>
<evidence type="ECO:0000313" key="3">
    <source>
        <dbReference type="EMBL" id="RWS19544.1"/>
    </source>
</evidence>
<dbReference type="VEuPathDB" id="VectorBase:LDEU012496"/>
<dbReference type="EMBL" id="NCKV01025080">
    <property type="protein sequence ID" value="RWS19544.1"/>
    <property type="molecule type" value="Genomic_DNA"/>
</dbReference>
<sequence>MSGKHCSAKDYRSLCYEAILVLNNTNGSSLEEITAHISLKYGTQKIKERKIMKALTKRVKRGDLQEIGTGKTTRYKISGSDSAKCLRNNDQKQRNMDHENKNKKQSEKRNQNSGDEAVEVIEIDSDDYVIGSECESNLECAHDLDPHMECTYGAGDENIVEISDSEESEEEHFETDNANDELVNETLNTFNEDFDFQATNYTEIQHWVNKYRRKSFEDVDEINWFSRIPVLCRKAVGTQSEFKNFKRKVESIPNSCKDRYIAMLIGPLIEKMRRSENVMHYKTRILLEKYY</sequence>
<dbReference type="Proteomes" id="UP000288716">
    <property type="component" value="Unassembled WGS sequence"/>
</dbReference>
<dbReference type="GO" id="GO:0003677">
    <property type="term" value="F:DNA binding"/>
    <property type="evidence" value="ECO:0007669"/>
    <property type="project" value="InterPro"/>
</dbReference>
<dbReference type="AlphaFoldDB" id="A0A443RWI5"/>
<dbReference type="Pfam" id="PF00538">
    <property type="entry name" value="Linker_histone"/>
    <property type="match status" value="1"/>
</dbReference>
<dbReference type="InterPro" id="IPR036390">
    <property type="entry name" value="WH_DNA-bd_sf"/>
</dbReference>
<feature type="region of interest" description="Disordered" evidence="1">
    <location>
        <begin position="80"/>
        <end position="117"/>
    </location>
</feature>
<dbReference type="GO" id="GO:0000786">
    <property type="term" value="C:nucleosome"/>
    <property type="evidence" value="ECO:0007669"/>
    <property type="project" value="InterPro"/>
</dbReference>
<feature type="domain" description="H15" evidence="2">
    <location>
        <begin position="10"/>
        <end position="77"/>
    </location>
</feature>
<evidence type="ECO:0000259" key="2">
    <source>
        <dbReference type="Pfam" id="PF00538"/>
    </source>
</evidence>